<evidence type="ECO:0000313" key="1">
    <source>
        <dbReference type="EMBL" id="VFU18786.1"/>
    </source>
</evidence>
<accession>A0A485M744</accession>
<proteinExistence type="predicted"/>
<dbReference type="InterPro" id="IPR014127">
    <property type="entry name" value="CHP02757"/>
</dbReference>
<organism evidence="1">
    <name type="scientific">anaerobic digester metagenome</name>
    <dbReference type="NCBI Taxonomy" id="1263854"/>
    <lineage>
        <taxon>unclassified sequences</taxon>
        <taxon>metagenomes</taxon>
        <taxon>ecological metagenomes</taxon>
    </lineage>
</organism>
<dbReference type="Pfam" id="PF09674">
    <property type="entry name" value="DUF2400"/>
    <property type="match status" value="1"/>
</dbReference>
<protein>
    <recommendedName>
        <fullName evidence="2">TIGR02757 family protein</fullName>
    </recommendedName>
</protein>
<sequence>MTVSDTLRRAFLRETFERFHHPEYISPDPLEFVYLYEDPLDREIVGLIASALAYGRVAQVLKSVGGVLGKMGPSPRAFLEDTQEVDLRERFRGFRHRFTTEWELADLIRGIQGVLRRHGSLQACFLSGLRPGDDTVGPALCAFVRELNVHENSGGYNSLIPVPDKNSACKRLHLFLRWMVRSDAVDPGVWRDVPPGKLIVPLDTHMFRTCRSLGMTTRSQADGKTALEITSAFRKIEPGDPVKYDFSLTRIGIRREGDLSRLIESCARTSVMRGWT</sequence>
<dbReference type="NCBIfam" id="TIGR02757">
    <property type="entry name" value="TIGR02757 family protein"/>
    <property type="match status" value="1"/>
</dbReference>
<reference evidence="1" key="1">
    <citation type="submission" date="2019-03" db="EMBL/GenBank/DDBJ databases">
        <authorList>
            <person name="Hao L."/>
        </authorList>
    </citation>
    <scope>NUCLEOTIDE SEQUENCE</scope>
</reference>
<dbReference type="AlphaFoldDB" id="A0A485M744"/>
<name>A0A485M744_9ZZZZ</name>
<gene>
    <name evidence="1" type="ORF">SCFA_90005</name>
</gene>
<evidence type="ECO:0008006" key="2">
    <source>
        <dbReference type="Google" id="ProtNLM"/>
    </source>
</evidence>
<dbReference type="EMBL" id="CAADRM010000158">
    <property type="protein sequence ID" value="VFU18786.1"/>
    <property type="molecule type" value="Genomic_DNA"/>
</dbReference>